<keyword evidence="5" id="KW-0472">Membrane</keyword>
<dbReference type="GO" id="GO:0016705">
    <property type="term" value="F:oxidoreductase activity, acting on paired donors, with incorporation or reduction of molecular oxygen"/>
    <property type="evidence" value="ECO:0007669"/>
    <property type="project" value="InterPro"/>
</dbReference>
<accession>A0A8H6VF66</accession>
<dbReference type="OrthoDB" id="2789670at2759"/>
<dbReference type="GO" id="GO:0004497">
    <property type="term" value="F:monooxygenase activity"/>
    <property type="evidence" value="ECO:0007669"/>
    <property type="project" value="UniProtKB-KW"/>
</dbReference>
<evidence type="ECO:0000256" key="4">
    <source>
        <dbReference type="ARBA" id="ARBA00023004"/>
    </source>
</evidence>
<keyword evidence="6" id="KW-0503">Monooxygenase</keyword>
<dbReference type="GO" id="GO:0020037">
    <property type="term" value="F:heme binding"/>
    <property type="evidence" value="ECO:0007669"/>
    <property type="project" value="InterPro"/>
</dbReference>
<keyword evidence="4" id="KW-0408">Iron</keyword>
<organism evidence="6 7">
    <name type="scientific">Pseudocercospora fuligena</name>
    <dbReference type="NCBI Taxonomy" id="685502"/>
    <lineage>
        <taxon>Eukaryota</taxon>
        <taxon>Fungi</taxon>
        <taxon>Dikarya</taxon>
        <taxon>Ascomycota</taxon>
        <taxon>Pezizomycotina</taxon>
        <taxon>Dothideomycetes</taxon>
        <taxon>Dothideomycetidae</taxon>
        <taxon>Mycosphaerellales</taxon>
        <taxon>Mycosphaerellaceae</taxon>
        <taxon>Pseudocercospora</taxon>
    </lineage>
</organism>
<dbReference type="PANTHER" id="PTHR46300">
    <property type="entry name" value="P450, PUTATIVE (EUROFUNG)-RELATED-RELATED"/>
    <property type="match status" value="1"/>
</dbReference>
<keyword evidence="3" id="KW-0560">Oxidoreductase</keyword>
<dbReference type="InterPro" id="IPR036396">
    <property type="entry name" value="Cyt_P450_sf"/>
</dbReference>
<keyword evidence="7" id="KW-1185">Reference proteome</keyword>
<name>A0A8H6VF66_9PEZI</name>
<dbReference type="Pfam" id="PF00067">
    <property type="entry name" value="p450"/>
    <property type="match status" value="2"/>
</dbReference>
<dbReference type="Gene3D" id="1.10.630.10">
    <property type="entry name" value="Cytochrome P450"/>
    <property type="match status" value="2"/>
</dbReference>
<sequence length="483" mass="56011">MNGHLVYTILSLIKLIAKALTIVGILWISIDYLRVLWLRRKLPPGPFPLPLIGNHLDMRMKRPWRHWEKLSFEIYRNPMITLWNGHRPVICCNDAWTVSDMFEKRATIYSSRPRMVMMGDMTNTTNHNQVCLKYDDQWRTHRKLSHSVVGTQAVRAYRDFQSSETKILLEDLLTRPDNYVPAIERYSCSIVSIVGWGRRIRDINDPVAQRALEFMEVVNAVIPGQAVMEMIPWLSELPNWINPIPKIIDDASKRLNNFWQEMTEEAAAMSDQANLFSKRLIRERDAGTINCRELGNLTANLIGGGSKRKHKKKLDRIVGQARLPDWSDEDSLPYITATAAETLRWRTVTTLGGLPHAPTQDDEYRGYHIPKDTWIVGNIWAIHRNPKDYPDPDDFHPERLLWAFDIRPGLDEDGKEVKLDIFAYTASENQRPEPFKARFIPRTPEIRDLILKEAESARVQLAKYDGETKVRLPEPRKSWEKAS</sequence>
<dbReference type="Proteomes" id="UP000660729">
    <property type="component" value="Unassembled WGS sequence"/>
</dbReference>
<dbReference type="SUPFAM" id="SSF48264">
    <property type="entry name" value="Cytochrome P450"/>
    <property type="match status" value="1"/>
</dbReference>
<dbReference type="GO" id="GO:0005506">
    <property type="term" value="F:iron ion binding"/>
    <property type="evidence" value="ECO:0007669"/>
    <property type="project" value="InterPro"/>
</dbReference>
<dbReference type="AlphaFoldDB" id="A0A8H6VF66"/>
<evidence type="ECO:0000256" key="1">
    <source>
        <dbReference type="ARBA" id="ARBA00010617"/>
    </source>
</evidence>
<dbReference type="InterPro" id="IPR050364">
    <property type="entry name" value="Cytochrome_P450_fung"/>
</dbReference>
<comment type="caution">
    <text evidence="6">The sequence shown here is derived from an EMBL/GenBank/DDBJ whole genome shotgun (WGS) entry which is preliminary data.</text>
</comment>
<dbReference type="InterPro" id="IPR002401">
    <property type="entry name" value="Cyt_P450_E_grp-I"/>
</dbReference>
<dbReference type="InterPro" id="IPR001128">
    <property type="entry name" value="Cyt_P450"/>
</dbReference>
<evidence type="ECO:0000256" key="3">
    <source>
        <dbReference type="ARBA" id="ARBA00023002"/>
    </source>
</evidence>
<evidence type="ECO:0000256" key="2">
    <source>
        <dbReference type="ARBA" id="ARBA00022723"/>
    </source>
</evidence>
<protein>
    <submittedName>
        <fullName evidence="6">Cytochrome P450 monooxygenase</fullName>
    </submittedName>
</protein>
<evidence type="ECO:0000313" key="6">
    <source>
        <dbReference type="EMBL" id="KAF7189160.1"/>
    </source>
</evidence>
<gene>
    <name evidence="6" type="ORF">HII31_09582</name>
</gene>
<dbReference type="PRINTS" id="PR00463">
    <property type="entry name" value="EP450I"/>
</dbReference>
<dbReference type="EMBL" id="JABCIY010000194">
    <property type="protein sequence ID" value="KAF7189160.1"/>
    <property type="molecule type" value="Genomic_DNA"/>
</dbReference>
<dbReference type="PANTHER" id="PTHR46300:SF4">
    <property type="entry name" value="CYTOCHROME P450 98A3"/>
    <property type="match status" value="1"/>
</dbReference>
<feature type="transmembrane region" description="Helical" evidence="5">
    <location>
        <begin position="6"/>
        <end position="30"/>
    </location>
</feature>
<proteinExistence type="inferred from homology"/>
<comment type="similarity">
    <text evidence="1">Belongs to the cytochrome P450 family.</text>
</comment>
<reference evidence="6" key="1">
    <citation type="submission" date="2020-04" db="EMBL/GenBank/DDBJ databases">
        <title>Draft genome resource of the tomato pathogen Pseudocercospora fuligena.</title>
        <authorList>
            <person name="Zaccaron A."/>
        </authorList>
    </citation>
    <scope>NUCLEOTIDE SEQUENCE</scope>
    <source>
        <strain evidence="6">PF001</strain>
    </source>
</reference>
<evidence type="ECO:0000256" key="5">
    <source>
        <dbReference type="SAM" id="Phobius"/>
    </source>
</evidence>
<keyword evidence="5" id="KW-1133">Transmembrane helix</keyword>
<keyword evidence="5" id="KW-0812">Transmembrane</keyword>
<keyword evidence="2" id="KW-0479">Metal-binding</keyword>
<evidence type="ECO:0000313" key="7">
    <source>
        <dbReference type="Proteomes" id="UP000660729"/>
    </source>
</evidence>